<feature type="compositionally biased region" description="Basic and acidic residues" evidence="1">
    <location>
        <begin position="132"/>
        <end position="160"/>
    </location>
</feature>
<evidence type="ECO:0000313" key="4">
    <source>
        <dbReference type="Proteomes" id="UP001174909"/>
    </source>
</evidence>
<feature type="signal peptide" evidence="2">
    <location>
        <begin position="1"/>
        <end position="26"/>
    </location>
</feature>
<evidence type="ECO:0000313" key="3">
    <source>
        <dbReference type="EMBL" id="CAI8029777.1"/>
    </source>
</evidence>
<comment type="caution">
    <text evidence="3">The sequence shown here is derived from an EMBL/GenBank/DDBJ whole genome shotgun (WGS) entry which is preliminary data.</text>
</comment>
<dbReference type="AlphaFoldDB" id="A0AA35SIU8"/>
<dbReference type="Proteomes" id="UP001174909">
    <property type="component" value="Unassembled WGS sequence"/>
</dbReference>
<gene>
    <name evidence="3" type="ORF">GBAR_LOCUS16890</name>
</gene>
<reference evidence="3" key="1">
    <citation type="submission" date="2023-03" db="EMBL/GenBank/DDBJ databases">
        <authorList>
            <person name="Steffen K."/>
            <person name="Cardenas P."/>
        </authorList>
    </citation>
    <scope>NUCLEOTIDE SEQUENCE</scope>
</reference>
<feature type="region of interest" description="Disordered" evidence="1">
    <location>
        <begin position="83"/>
        <end position="217"/>
    </location>
</feature>
<keyword evidence="2" id="KW-0732">Signal</keyword>
<sequence length="217" mass="23731">MCLSPHSYLFLSPLLSLYCLLASISPSPLPSAPDFPTTTNSSTMDRTSTPHQSTNMTNQNTPEYLNKIKLTVFENLRLIPHAPSVPMQSIPEDMIQDPEPTEDDPDERIPQHIQDKMIAREEDLSDSEDEGDGRRNESVGHHDNKRLRLADEGGDNKAPDMSKITTGGGSIQSPVPPEPSPITPSPLVTPHSQESKAETAQEKTAKSASGPRGCRLQ</sequence>
<feature type="compositionally biased region" description="Acidic residues" evidence="1">
    <location>
        <begin position="94"/>
        <end position="106"/>
    </location>
</feature>
<accession>A0AA35SIU8</accession>
<dbReference type="EMBL" id="CASHTH010002435">
    <property type="protein sequence ID" value="CAI8029777.1"/>
    <property type="molecule type" value="Genomic_DNA"/>
</dbReference>
<name>A0AA35SIU8_GEOBA</name>
<feature type="region of interest" description="Disordered" evidence="1">
    <location>
        <begin position="30"/>
        <end position="59"/>
    </location>
</feature>
<organism evidence="3 4">
    <name type="scientific">Geodia barretti</name>
    <name type="common">Barrett's horny sponge</name>
    <dbReference type="NCBI Taxonomy" id="519541"/>
    <lineage>
        <taxon>Eukaryota</taxon>
        <taxon>Metazoa</taxon>
        <taxon>Porifera</taxon>
        <taxon>Demospongiae</taxon>
        <taxon>Heteroscleromorpha</taxon>
        <taxon>Tetractinellida</taxon>
        <taxon>Astrophorina</taxon>
        <taxon>Geodiidae</taxon>
        <taxon>Geodia</taxon>
    </lineage>
</organism>
<feature type="compositionally biased region" description="Pro residues" evidence="1">
    <location>
        <begin position="174"/>
        <end position="184"/>
    </location>
</feature>
<feature type="chain" id="PRO_5041446132" evidence="2">
    <location>
        <begin position="27"/>
        <end position="217"/>
    </location>
</feature>
<protein>
    <submittedName>
        <fullName evidence="3">Histone deacetylase 2</fullName>
    </submittedName>
</protein>
<feature type="compositionally biased region" description="Basic and acidic residues" evidence="1">
    <location>
        <begin position="107"/>
        <end position="122"/>
    </location>
</feature>
<feature type="compositionally biased region" description="Polar residues" evidence="1">
    <location>
        <begin position="36"/>
        <end position="59"/>
    </location>
</feature>
<evidence type="ECO:0000256" key="2">
    <source>
        <dbReference type="SAM" id="SignalP"/>
    </source>
</evidence>
<feature type="compositionally biased region" description="Basic and acidic residues" evidence="1">
    <location>
        <begin position="193"/>
        <end position="205"/>
    </location>
</feature>
<evidence type="ECO:0000256" key="1">
    <source>
        <dbReference type="SAM" id="MobiDB-lite"/>
    </source>
</evidence>
<proteinExistence type="predicted"/>
<keyword evidence="4" id="KW-1185">Reference proteome</keyword>